<proteinExistence type="predicted"/>
<dbReference type="PROSITE" id="PS50097">
    <property type="entry name" value="BTB"/>
    <property type="match status" value="2"/>
</dbReference>
<name>A0A2G5VBD7_9PELO</name>
<accession>A0A2G5VBD7</accession>
<dbReference type="Pfam" id="PF00917">
    <property type="entry name" value="MATH"/>
    <property type="match status" value="1"/>
</dbReference>
<dbReference type="InterPro" id="IPR011333">
    <property type="entry name" value="SKP1/BTB/POZ_sf"/>
</dbReference>
<dbReference type="Gene3D" id="3.30.710.10">
    <property type="entry name" value="Potassium Channel Kv1.1, Chain A"/>
    <property type="match status" value="2"/>
</dbReference>
<evidence type="ECO:0000259" key="1">
    <source>
        <dbReference type="PROSITE" id="PS50097"/>
    </source>
</evidence>
<dbReference type="EMBL" id="PDUG01000002">
    <property type="protein sequence ID" value="PIC49093.1"/>
    <property type="molecule type" value="Genomic_DNA"/>
</dbReference>
<dbReference type="CDD" id="cd18186">
    <property type="entry name" value="BTB_POZ_ZBTB_KLHL-like"/>
    <property type="match status" value="2"/>
</dbReference>
<dbReference type="InterPro" id="IPR002083">
    <property type="entry name" value="MATH/TRAF_dom"/>
</dbReference>
<dbReference type="PANTHER" id="PTHR22743">
    <property type="entry name" value="MEPRIN/TRAF-LIKE MATH FAMILY-C.ELEGANS"/>
    <property type="match status" value="1"/>
</dbReference>
<gene>
    <name evidence="2" type="primary">Cnig_chr_II.g7813</name>
    <name evidence="2" type="ORF">B9Z55_007813</name>
</gene>
<dbReference type="OrthoDB" id="6359816at2759"/>
<dbReference type="SMART" id="SM00225">
    <property type="entry name" value="BTB"/>
    <property type="match status" value="1"/>
</dbReference>
<evidence type="ECO:0000313" key="2">
    <source>
        <dbReference type="EMBL" id="PIC49093.1"/>
    </source>
</evidence>
<feature type="domain" description="BTB" evidence="1">
    <location>
        <begin position="144"/>
        <end position="211"/>
    </location>
</feature>
<dbReference type="SUPFAM" id="SSF54695">
    <property type="entry name" value="POZ domain"/>
    <property type="match status" value="2"/>
</dbReference>
<dbReference type="SUPFAM" id="SSF49599">
    <property type="entry name" value="TRAF domain-like"/>
    <property type="match status" value="1"/>
</dbReference>
<sequence length="384" mass="45422">MTEKEFSLKYRFKDVGKLEVDQEKHGPEEYHFGVIWTINIQKWDDRLAIFIHANLTDNQEIHADCTMKMLSRNKEKIELESGNKVFRGAGDQFWYSFIACEILKDEFLNDGKLEVEVKLKITKMIGFEKREELRSFGEEMKQFSDVILKVEDRKFYVSKLYLSSQSPYFATLFLGQFQESGKSEIELKDVDPDYFQCFLEVIYAEDAIDDNTVEGILQIADMYDTSLAIKKCEAFLMEKSKMGLKKKLELSAKYRLEELKCSDSMSDKEFTLKYEFEDVVKLEKEKELYSPEVEHFGVKCYFYWKTMKDEYLNDGKLEMENHVKVKEIIGFPREKLRSFGEEMKQYSDVVLKVENRKFYVSKLYLSSQSPYFATLFLGKFQESE</sequence>
<keyword evidence="3" id="KW-1185">Reference proteome</keyword>
<dbReference type="STRING" id="1611254.A0A2G5VBD7"/>
<feature type="domain" description="BTB" evidence="1">
    <location>
        <begin position="347"/>
        <end position="384"/>
    </location>
</feature>
<evidence type="ECO:0000313" key="3">
    <source>
        <dbReference type="Proteomes" id="UP000230233"/>
    </source>
</evidence>
<dbReference type="InterPro" id="IPR000210">
    <property type="entry name" value="BTB/POZ_dom"/>
</dbReference>
<dbReference type="SMART" id="SM00061">
    <property type="entry name" value="MATH"/>
    <property type="match status" value="1"/>
</dbReference>
<dbReference type="CDD" id="cd00121">
    <property type="entry name" value="MATH"/>
    <property type="match status" value="1"/>
</dbReference>
<dbReference type="Pfam" id="PF00651">
    <property type="entry name" value="BTB"/>
    <property type="match status" value="2"/>
</dbReference>
<protein>
    <recommendedName>
        <fullName evidence="1">BTB domain-containing protein</fullName>
    </recommendedName>
</protein>
<comment type="caution">
    <text evidence="2">The sequence shown here is derived from an EMBL/GenBank/DDBJ whole genome shotgun (WGS) entry which is preliminary data.</text>
</comment>
<dbReference type="Proteomes" id="UP000230233">
    <property type="component" value="Chromosome II"/>
</dbReference>
<reference evidence="3" key="1">
    <citation type="submission" date="2017-10" db="EMBL/GenBank/DDBJ databases">
        <title>Rapid genome shrinkage in a self-fertile nematode reveals novel sperm competition proteins.</title>
        <authorList>
            <person name="Yin D."/>
            <person name="Schwarz E.M."/>
            <person name="Thomas C.G."/>
            <person name="Felde R.L."/>
            <person name="Korf I.F."/>
            <person name="Cutter A.D."/>
            <person name="Schartner C.M."/>
            <person name="Ralston E.J."/>
            <person name="Meyer B.J."/>
            <person name="Haag E.S."/>
        </authorList>
    </citation>
    <scope>NUCLEOTIDE SEQUENCE [LARGE SCALE GENOMIC DNA]</scope>
    <source>
        <strain evidence="3">JU1422</strain>
    </source>
</reference>
<dbReference type="PANTHER" id="PTHR22743:SF165">
    <property type="entry name" value="BTB AND MATH DOMAIN CONTAINING-RELATED"/>
    <property type="match status" value="1"/>
</dbReference>
<dbReference type="InterPro" id="IPR052664">
    <property type="entry name" value="BTB-MATH_domain_protein"/>
</dbReference>
<organism evidence="2 3">
    <name type="scientific">Caenorhabditis nigoni</name>
    <dbReference type="NCBI Taxonomy" id="1611254"/>
    <lineage>
        <taxon>Eukaryota</taxon>
        <taxon>Metazoa</taxon>
        <taxon>Ecdysozoa</taxon>
        <taxon>Nematoda</taxon>
        <taxon>Chromadorea</taxon>
        <taxon>Rhabditida</taxon>
        <taxon>Rhabditina</taxon>
        <taxon>Rhabditomorpha</taxon>
        <taxon>Rhabditoidea</taxon>
        <taxon>Rhabditidae</taxon>
        <taxon>Peloderinae</taxon>
        <taxon>Caenorhabditis</taxon>
    </lineage>
</organism>
<dbReference type="AlphaFoldDB" id="A0A2G5VBD7"/>